<dbReference type="AlphaFoldDB" id="W6Q8I7"/>
<reference evidence="1" key="1">
    <citation type="journal article" date="2014" name="Nat. Commun.">
        <title>Multiple recent horizontal transfers of a large genomic region in cheese making fungi.</title>
        <authorList>
            <person name="Cheeseman K."/>
            <person name="Ropars J."/>
            <person name="Renault P."/>
            <person name="Dupont J."/>
            <person name="Gouzy J."/>
            <person name="Branca A."/>
            <person name="Abraham A.L."/>
            <person name="Ceppi M."/>
            <person name="Conseiller E."/>
            <person name="Debuchy R."/>
            <person name="Malagnac F."/>
            <person name="Goarin A."/>
            <person name="Silar P."/>
            <person name="Lacoste S."/>
            <person name="Sallet E."/>
            <person name="Bensimon A."/>
            <person name="Giraud T."/>
            <person name="Brygoo Y."/>
        </authorList>
    </citation>
    <scope>NUCLEOTIDE SEQUENCE [LARGE SCALE GENOMIC DNA]</scope>
    <source>
        <strain evidence="1">FM164</strain>
    </source>
</reference>
<keyword evidence="2" id="KW-1185">Reference proteome</keyword>
<dbReference type="Proteomes" id="UP000030686">
    <property type="component" value="Unassembled WGS sequence"/>
</dbReference>
<accession>W6Q8I7</accession>
<evidence type="ECO:0000313" key="2">
    <source>
        <dbReference type="Proteomes" id="UP000030686"/>
    </source>
</evidence>
<dbReference type="EMBL" id="HG792016">
    <property type="protein sequence ID" value="CDM32700.1"/>
    <property type="molecule type" value="Genomic_DNA"/>
</dbReference>
<evidence type="ECO:0000313" key="1">
    <source>
        <dbReference type="EMBL" id="CDM32700.1"/>
    </source>
</evidence>
<name>W6Q8I7_PENRF</name>
<dbReference type="OrthoDB" id="4347333at2759"/>
<proteinExistence type="predicted"/>
<protein>
    <submittedName>
        <fullName evidence="1">Genomic scaffold, ProqFM164S02</fullName>
    </submittedName>
</protein>
<gene>
    <name evidence="1" type="ORF">PROQFM164_S02g002851</name>
</gene>
<sequence>MLRGTPSSTVKYTVASGLFRQIEDKTKVAAEQRAPSHRVFRLRPHRLRTVEES</sequence>
<organism evidence="1 2">
    <name type="scientific">Penicillium roqueforti (strain FM164)</name>
    <dbReference type="NCBI Taxonomy" id="1365484"/>
    <lineage>
        <taxon>Eukaryota</taxon>
        <taxon>Fungi</taxon>
        <taxon>Dikarya</taxon>
        <taxon>Ascomycota</taxon>
        <taxon>Pezizomycotina</taxon>
        <taxon>Eurotiomycetes</taxon>
        <taxon>Eurotiomycetidae</taxon>
        <taxon>Eurotiales</taxon>
        <taxon>Aspergillaceae</taxon>
        <taxon>Penicillium</taxon>
    </lineage>
</organism>